<sequence length="69" mass="7757">MNGEEGEEGGRRGGKEEEEKEEEEKEEKKKKEEEEEEVCRLWKVQSGGPGQTLGVPVLTLAWLGPISED</sequence>
<name>A0A091CS33_FUKDA</name>
<evidence type="ECO:0000313" key="3">
    <source>
        <dbReference type="Proteomes" id="UP000028990"/>
    </source>
</evidence>
<protein>
    <submittedName>
        <fullName evidence="2">Uncharacterized protein</fullName>
    </submittedName>
</protein>
<accession>A0A091CS33</accession>
<evidence type="ECO:0000313" key="2">
    <source>
        <dbReference type="EMBL" id="KFO21092.1"/>
    </source>
</evidence>
<feature type="compositionally biased region" description="Basic and acidic residues" evidence="1">
    <location>
        <begin position="8"/>
        <end position="17"/>
    </location>
</feature>
<reference evidence="2 3" key="1">
    <citation type="submission" date="2013-11" db="EMBL/GenBank/DDBJ databases">
        <title>The Damaraland mole rat (Fukomys damarensis) genome and evolution of African mole rats.</title>
        <authorList>
            <person name="Gladyshev V.N."/>
            <person name="Fang X."/>
        </authorList>
    </citation>
    <scope>NUCLEOTIDE SEQUENCE [LARGE SCALE GENOMIC DNA]</scope>
    <source>
        <tissue evidence="2">Liver</tissue>
    </source>
</reference>
<gene>
    <name evidence="2" type="ORF">H920_17445</name>
</gene>
<dbReference type="AlphaFoldDB" id="A0A091CS33"/>
<organism evidence="2 3">
    <name type="scientific">Fukomys damarensis</name>
    <name type="common">Damaraland mole rat</name>
    <name type="synonym">Cryptomys damarensis</name>
    <dbReference type="NCBI Taxonomy" id="885580"/>
    <lineage>
        <taxon>Eukaryota</taxon>
        <taxon>Metazoa</taxon>
        <taxon>Chordata</taxon>
        <taxon>Craniata</taxon>
        <taxon>Vertebrata</taxon>
        <taxon>Euteleostomi</taxon>
        <taxon>Mammalia</taxon>
        <taxon>Eutheria</taxon>
        <taxon>Euarchontoglires</taxon>
        <taxon>Glires</taxon>
        <taxon>Rodentia</taxon>
        <taxon>Hystricomorpha</taxon>
        <taxon>Bathyergidae</taxon>
        <taxon>Fukomys</taxon>
    </lineage>
</organism>
<proteinExistence type="predicted"/>
<feature type="region of interest" description="Disordered" evidence="1">
    <location>
        <begin position="1"/>
        <end position="38"/>
    </location>
</feature>
<dbReference type="Proteomes" id="UP000028990">
    <property type="component" value="Unassembled WGS sequence"/>
</dbReference>
<dbReference type="EMBL" id="KN124472">
    <property type="protein sequence ID" value="KFO21092.1"/>
    <property type="molecule type" value="Genomic_DNA"/>
</dbReference>
<keyword evidence="3" id="KW-1185">Reference proteome</keyword>
<evidence type="ECO:0000256" key="1">
    <source>
        <dbReference type="SAM" id="MobiDB-lite"/>
    </source>
</evidence>